<dbReference type="Pfam" id="PF00107">
    <property type="entry name" value="ADH_zinc_N"/>
    <property type="match status" value="1"/>
</dbReference>
<dbReference type="SUPFAM" id="SSF51735">
    <property type="entry name" value="NAD(P)-binding Rossmann-fold domains"/>
    <property type="match status" value="1"/>
</dbReference>
<dbReference type="InterPro" id="IPR020843">
    <property type="entry name" value="ER"/>
</dbReference>
<dbReference type="Gene3D" id="3.90.180.10">
    <property type="entry name" value="Medium-chain alcohol dehydrogenases, catalytic domain"/>
    <property type="match status" value="1"/>
</dbReference>
<dbReference type="SMART" id="SM00829">
    <property type="entry name" value="PKS_ER"/>
    <property type="match status" value="1"/>
</dbReference>
<gene>
    <name evidence="3" type="ORF">EV207_11929</name>
</gene>
<dbReference type="Pfam" id="PF16884">
    <property type="entry name" value="ADH_N_2"/>
    <property type="match status" value="1"/>
</dbReference>
<dbReference type="RefSeq" id="WP_132746603.1">
    <property type="nucleotide sequence ID" value="NZ_SLXK01000019.1"/>
</dbReference>
<organism evidence="3 4">
    <name type="scientific">Scopulibacillus darangshiensis</name>
    <dbReference type="NCBI Taxonomy" id="442528"/>
    <lineage>
        <taxon>Bacteria</taxon>
        <taxon>Bacillati</taxon>
        <taxon>Bacillota</taxon>
        <taxon>Bacilli</taxon>
        <taxon>Bacillales</taxon>
        <taxon>Sporolactobacillaceae</taxon>
        <taxon>Scopulibacillus</taxon>
    </lineage>
</organism>
<evidence type="ECO:0000313" key="4">
    <source>
        <dbReference type="Proteomes" id="UP000295416"/>
    </source>
</evidence>
<evidence type="ECO:0000256" key="1">
    <source>
        <dbReference type="ARBA" id="ARBA00023002"/>
    </source>
</evidence>
<protein>
    <recommendedName>
        <fullName evidence="2">Enoyl reductase (ER) domain-containing protein</fullName>
    </recommendedName>
</protein>
<name>A0A4R2NY03_9BACL</name>
<dbReference type="EMBL" id="SLXK01000019">
    <property type="protein sequence ID" value="TCP26598.1"/>
    <property type="molecule type" value="Genomic_DNA"/>
</dbReference>
<dbReference type="CDD" id="cd05288">
    <property type="entry name" value="PGDH"/>
    <property type="match status" value="1"/>
</dbReference>
<dbReference type="AlphaFoldDB" id="A0A4R2NY03"/>
<dbReference type="InterPro" id="IPR011032">
    <property type="entry name" value="GroES-like_sf"/>
</dbReference>
<keyword evidence="4" id="KW-1185">Reference proteome</keyword>
<dbReference type="InterPro" id="IPR036291">
    <property type="entry name" value="NAD(P)-bd_dom_sf"/>
</dbReference>
<dbReference type="Proteomes" id="UP000295416">
    <property type="component" value="Unassembled WGS sequence"/>
</dbReference>
<dbReference type="OrthoDB" id="9805663at2"/>
<dbReference type="GO" id="GO:0016628">
    <property type="term" value="F:oxidoreductase activity, acting on the CH-CH group of donors, NAD or NADP as acceptor"/>
    <property type="evidence" value="ECO:0007669"/>
    <property type="project" value="InterPro"/>
</dbReference>
<dbReference type="Gene3D" id="3.40.50.720">
    <property type="entry name" value="NAD(P)-binding Rossmann-like Domain"/>
    <property type="match status" value="1"/>
</dbReference>
<reference evidence="3 4" key="1">
    <citation type="submission" date="2019-03" db="EMBL/GenBank/DDBJ databases">
        <title>Genomic Encyclopedia of Type Strains, Phase IV (KMG-IV): sequencing the most valuable type-strain genomes for metagenomic binning, comparative biology and taxonomic classification.</title>
        <authorList>
            <person name="Goeker M."/>
        </authorList>
    </citation>
    <scope>NUCLEOTIDE SEQUENCE [LARGE SCALE GENOMIC DNA]</scope>
    <source>
        <strain evidence="3 4">DSM 19377</strain>
    </source>
</reference>
<evidence type="ECO:0000259" key="2">
    <source>
        <dbReference type="SMART" id="SM00829"/>
    </source>
</evidence>
<keyword evidence="1" id="KW-0560">Oxidoreductase</keyword>
<dbReference type="PANTHER" id="PTHR43205">
    <property type="entry name" value="PROSTAGLANDIN REDUCTASE"/>
    <property type="match status" value="1"/>
</dbReference>
<accession>A0A4R2NY03</accession>
<feature type="domain" description="Enoyl reductase (ER)" evidence="2">
    <location>
        <begin position="22"/>
        <end position="332"/>
    </location>
</feature>
<dbReference type="InterPro" id="IPR041694">
    <property type="entry name" value="ADH_N_2"/>
</dbReference>
<evidence type="ECO:0000313" key="3">
    <source>
        <dbReference type="EMBL" id="TCP26598.1"/>
    </source>
</evidence>
<dbReference type="PANTHER" id="PTHR43205:SF7">
    <property type="entry name" value="PROSTAGLANDIN REDUCTASE 1"/>
    <property type="match status" value="1"/>
</dbReference>
<comment type="caution">
    <text evidence="3">The sequence shown here is derived from an EMBL/GenBank/DDBJ whole genome shotgun (WGS) entry which is preliminary data.</text>
</comment>
<dbReference type="FunFam" id="3.40.50.720:FF:000121">
    <property type="entry name" value="Prostaglandin reductase 2"/>
    <property type="match status" value="1"/>
</dbReference>
<dbReference type="SUPFAM" id="SSF50129">
    <property type="entry name" value="GroES-like"/>
    <property type="match status" value="2"/>
</dbReference>
<dbReference type="InterPro" id="IPR045010">
    <property type="entry name" value="MDR_fam"/>
</dbReference>
<sequence>MHPETIQQILLVRRPKGMPVEEDFKFDQAPMPKPVLNEVLLKTLYVSVDPYMRGRMSDRKSYVPPFQLDEVIKGGVISEVIASQTPEFSEGDLVIGNLGWRTYQTAHEDELRKIDEKLAPITTHLGVLGMPGLTAYFGLLDIGQPKVNETVVVSGAAGAVGSVVGQIAKIKGARAVGIAGTQEKLDFLKNDLGFDEAINYKDGDFYEQLKQTCPNGVDVYYDNVGGEVSDAVLRMINHGARIPLCGQISLYNLEKPDIGPRVQSQLLINSALMKGFIVSDYAKEFQEAEQILAKWVQDGKIKYRETIVEGFDNIIQAFLGLFEGDNIGKYLVKIADQSK</sequence>
<dbReference type="InterPro" id="IPR013149">
    <property type="entry name" value="ADH-like_C"/>
</dbReference>
<proteinExistence type="predicted"/>